<dbReference type="GO" id="GO:0016787">
    <property type="term" value="F:hydrolase activity"/>
    <property type="evidence" value="ECO:0007669"/>
    <property type="project" value="UniProtKB-KW"/>
</dbReference>
<dbReference type="Gene3D" id="3.40.50.1000">
    <property type="entry name" value="HAD superfamily/HAD-like"/>
    <property type="match status" value="1"/>
</dbReference>
<name>A0ABS8MI88_9FLAO</name>
<accession>A0ABS8MI88</accession>
<protein>
    <submittedName>
        <fullName evidence="1">HAD family hydrolase</fullName>
    </submittedName>
</protein>
<evidence type="ECO:0000313" key="2">
    <source>
        <dbReference type="Proteomes" id="UP001430679"/>
    </source>
</evidence>
<keyword evidence="1" id="KW-0378">Hydrolase</keyword>
<dbReference type="CDD" id="cd01427">
    <property type="entry name" value="HAD_like"/>
    <property type="match status" value="1"/>
</dbReference>
<dbReference type="EMBL" id="JAJJMM010000001">
    <property type="protein sequence ID" value="MCC9065073.1"/>
    <property type="molecule type" value="Genomic_DNA"/>
</dbReference>
<organism evidence="1 2">
    <name type="scientific">Flavobacterium piscisymbiosum</name>
    <dbReference type="NCBI Taxonomy" id="2893753"/>
    <lineage>
        <taxon>Bacteria</taxon>
        <taxon>Pseudomonadati</taxon>
        <taxon>Bacteroidota</taxon>
        <taxon>Flavobacteriia</taxon>
        <taxon>Flavobacteriales</taxon>
        <taxon>Flavobacteriaceae</taxon>
        <taxon>Flavobacterium</taxon>
    </lineage>
</organism>
<keyword evidence="2" id="KW-1185">Reference proteome</keyword>
<reference evidence="1" key="1">
    <citation type="submission" date="2021-11" db="EMBL/GenBank/DDBJ databases">
        <title>Description of novel Flavobacterium species.</title>
        <authorList>
            <person name="Saticioglu I.B."/>
            <person name="Ay H."/>
            <person name="Altun S."/>
            <person name="Duman M."/>
        </authorList>
    </citation>
    <scope>NUCLEOTIDE SEQUENCE</scope>
    <source>
        <strain evidence="1">F-30</strain>
    </source>
</reference>
<evidence type="ECO:0000313" key="1">
    <source>
        <dbReference type="EMBL" id="MCC9065073.1"/>
    </source>
</evidence>
<comment type="caution">
    <text evidence="1">The sequence shown here is derived from an EMBL/GenBank/DDBJ whole genome shotgun (WGS) entry which is preliminary data.</text>
</comment>
<dbReference type="RefSeq" id="WP_230038510.1">
    <property type="nucleotide sequence ID" value="NZ_JAJJMM010000001.1"/>
</dbReference>
<dbReference type="InterPro" id="IPR023214">
    <property type="entry name" value="HAD_sf"/>
</dbReference>
<dbReference type="SUPFAM" id="SSF56784">
    <property type="entry name" value="HAD-like"/>
    <property type="match status" value="1"/>
</dbReference>
<sequence>MIISFDLDDTLISNKFEAEKSNLFHQFLSVESLRKGTINLFKELKKQNHKIYIYTTSYRSESRIKWMFYSYGISVDFIINQQKHQKKLRKTNVYCSKFPPIFNIDIHVDDSVGVEREGEKYGFKTIIISETDDNWTQIILKEINLKTQIA</sequence>
<dbReference type="InterPro" id="IPR036412">
    <property type="entry name" value="HAD-like_sf"/>
</dbReference>
<proteinExistence type="predicted"/>
<gene>
    <name evidence="1" type="ORF">LNP81_18885</name>
</gene>
<dbReference type="Proteomes" id="UP001430679">
    <property type="component" value="Unassembled WGS sequence"/>
</dbReference>